<dbReference type="EMBL" id="JBHTAC010000044">
    <property type="protein sequence ID" value="MFC7246780.1"/>
    <property type="molecule type" value="Genomic_DNA"/>
</dbReference>
<feature type="chain" id="PRO_5045339054" description="Lipoprotein" evidence="2">
    <location>
        <begin position="22"/>
        <end position="193"/>
    </location>
</feature>
<organism evidence="3 4">
    <name type="scientific">Catellatospora aurea</name>
    <dbReference type="NCBI Taxonomy" id="1337874"/>
    <lineage>
        <taxon>Bacteria</taxon>
        <taxon>Bacillati</taxon>
        <taxon>Actinomycetota</taxon>
        <taxon>Actinomycetes</taxon>
        <taxon>Micromonosporales</taxon>
        <taxon>Micromonosporaceae</taxon>
        <taxon>Catellatospora</taxon>
    </lineage>
</organism>
<keyword evidence="4" id="KW-1185">Reference proteome</keyword>
<name>A0ABW2H3D9_9ACTN</name>
<evidence type="ECO:0008006" key="5">
    <source>
        <dbReference type="Google" id="ProtNLM"/>
    </source>
</evidence>
<evidence type="ECO:0000313" key="3">
    <source>
        <dbReference type="EMBL" id="MFC7246780.1"/>
    </source>
</evidence>
<sequence>MNRVRTIVVAVLAAVALAACGGTETVEYHGSYPTYESVDALYQKANLVVEARIGAAERVQELRPSVGGTDPKANPQAGTGQQAGAAEDVVVITVRQIEVVKVYKGDAKPGQQIDVGQLGGLYKGVNYVQAEATKLKGGDTYVLFLATYPDAPAALLNPNQAQYQLDASGGLNRAQGNTLQVTTADLRRLSAAK</sequence>
<evidence type="ECO:0000313" key="4">
    <source>
        <dbReference type="Proteomes" id="UP001596392"/>
    </source>
</evidence>
<protein>
    <recommendedName>
        <fullName evidence="5">Lipoprotein</fullName>
    </recommendedName>
</protein>
<evidence type="ECO:0000256" key="2">
    <source>
        <dbReference type="SAM" id="SignalP"/>
    </source>
</evidence>
<dbReference type="Proteomes" id="UP001596392">
    <property type="component" value="Unassembled WGS sequence"/>
</dbReference>
<keyword evidence="2" id="KW-0732">Signal</keyword>
<comment type="caution">
    <text evidence="3">The sequence shown here is derived from an EMBL/GenBank/DDBJ whole genome shotgun (WGS) entry which is preliminary data.</text>
</comment>
<accession>A0ABW2H3D9</accession>
<evidence type="ECO:0000256" key="1">
    <source>
        <dbReference type="SAM" id="MobiDB-lite"/>
    </source>
</evidence>
<gene>
    <name evidence="3" type="ORF">ACFQO7_30255</name>
</gene>
<reference evidence="4" key="1">
    <citation type="journal article" date="2019" name="Int. J. Syst. Evol. Microbiol.">
        <title>The Global Catalogue of Microorganisms (GCM) 10K type strain sequencing project: providing services to taxonomists for standard genome sequencing and annotation.</title>
        <authorList>
            <consortium name="The Broad Institute Genomics Platform"/>
            <consortium name="The Broad Institute Genome Sequencing Center for Infectious Disease"/>
            <person name="Wu L."/>
            <person name="Ma J."/>
        </authorList>
    </citation>
    <scope>NUCLEOTIDE SEQUENCE [LARGE SCALE GENOMIC DNA]</scope>
    <source>
        <strain evidence="4">CGMCC 1.9106</strain>
    </source>
</reference>
<proteinExistence type="predicted"/>
<dbReference type="PROSITE" id="PS51257">
    <property type="entry name" value="PROKAR_LIPOPROTEIN"/>
    <property type="match status" value="1"/>
</dbReference>
<feature type="region of interest" description="Disordered" evidence="1">
    <location>
        <begin position="62"/>
        <end position="81"/>
    </location>
</feature>
<dbReference type="RefSeq" id="WP_376809565.1">
    <property type="nucleotide sequence ID" value="NZ_JBHTAC010000044.1"/>
</dbReference>
<feature type="signal peptide" evidence="2">
    <location>
        <begin position="1"/>
        <end position="21"/>
    </location>
</feature>